<organism evidence="5 6">
    <name type="scientific">[Mycobacterium] manitobense</name>
    <dbReference type="NCBI Taxonomy" id="190147"/>
    <lineage>
        <taxon>Bacteria</taxon>
        <taxon>Bacillati</taxon>
        <taxon>Actinomycetota</taxon>
        <taxon>Actinomycetes</taxon>
        <taxon>Mycobacteriales</taxon>
        <taxon>Mycobacteriaceae</taxon>
        <taxon>Mycolicibacterium</taxon>
    </lineage>
</organism>
<protein>
    <submittedName>
        <fullName evidence="5">GntR family transcriptional regulator</fullName>
    </submittedName>
</protein>
<reference evidence="5" key="2">
    <citation type="journal article" date="2022" name="BMC Genomics">
        <title>Comparative genome analysis of mycobacteria focusing on tRNA and non-coding RNA.</title>
        <authorList>
            <person name="Behra P.R.K."/>
            <person name="Pettersson B.M.F."/>
            <person name="Ramesh M."/>
            <person name="Das S."/>
            <person name="Dasgupta S."/>
            <person name="Kirsebom L.A."/>
        </authorList>
    </citation>
    <scope>NUCLEOTIDE SEQUENCE</scope>
    <source>
        <strain evidence="5">DSM 44615</strain>
    </source>
</reference>
<dbReference type="SUPFAM" id="SSF48008">
    <property type="entry name" value="GntR ligand-binding domain-like"/>
    <property type="match status" value="1"/>
</dbReference>
<evidence type="ECO:0000313" key="5">
    <source>
        <dbReference type="EMBL" id="MCV7172436.1"/>
    </source>
</evidence>
<dbReference type="GO" id="GO:0003700">
    <property type="term" value="F:DNA-binding transcription factor activity"/>
    <property type="evidence" value="ECO:0007669"/>
    <property type="project" value="InterPro"/>
</dbReference>
<keyword evidence="3" id="KW-0804">Transcription</keyword>
<evidence type="ECO:0000313" key="6">
    <source>
        <dbReference type="Proteomes" id="UP001140293"/>
    </source>
</evidence>
<dbReference type="SUPFAM" id="SSF46785">
    <property type="entry name" value="Winged helix' DNA-binding domain"/>
    <property type="match status" value="1"/>
</dbReference>
<dbReference type="GO" id="GO:0003677">
    <property type="term" value="F:DNA binding"/>
    <property type="evidence" value="ECO:0007669"/>
    <property type="project" value="UniProtKB-KW"/>
</dbReference>
<proteinExistence type="predicted"/>
<name>A0A9X2YS71_9MYCO</name>
<reference evidence="5" key="1">
    <citation type="submission" date="2020-07" db="EMBL/GenBank/DDBJ databases">
        <authorList>
            <person name="Pettersson B.M.F."/>
            <person name="Behra P.R.K."/>
            <person name="Ramesh M."/>
            <person name="Das S."/>
            <person name="Dasgupta S."/>
            <person name="Kirsebom L.A."/>
        </authorList>
    </citation>
    <scope>NUCLEOTIDE SEQUENCE</scope>
    <source>
        <strain evidence="5">DSM 44615</strain>
    </source>
</reference>
<dbReference type="RefSeq" id="WP_264014611.1">
    <property type="nucleotide sequence ID" value="NZ_JACKSJ010000184.1"/>
</dbReference>
<dbReference type="Proteomes" id="UP001140293">
    <property type="component" value="Unassembled WGS sequence"/>
</dbReference>
<dbReference type="SMART" id="SM00895">
    <property type="entry name" value="FCD"/>
    <property type="match status" value="1"/>
</dbReference>
<comment type="caution">
    <text evidence="5">The sequence shown here is derived from an EMBL/GenBank/DDBJ whole genome shotgun (WGS) entry which is preliminary data.</text>
</comment>
<evidence type="ECO:0000259" key="4">
    <source>
        <dbReference type="PROSITE" id="PS50949"/>
    </source>
</evidence>
<dbReference type="Pfam" id="PF00392">
    <property type="entry name" value="GntR"/>
    <property type="match status" value="1"/>
</dbReference>
<dbReference type="Gene3D" id="1.10.10.10">
    <property type="entry name" value="Winged helix-like DNA-binding domain superfamily/Winged helix DNA-binding domain"/>
    <property type="match status" value="1"/>
</dbReference>
<dbReference type="PANTHER" id="PTHR43537:SF24">
    <property type="entry name" value="GLUCONATE OPERON TRANSCRIPTIONAL REPRESSOR"/>
    <property type="match status" value="1"/>
</dbReference>
<evidence type="ECO:0000256" key="1">
    <source>
        <dbReference type="ARBA" id="ARBA00023015"/>
    </source>
</evidence>
<dbReference type="Pfam" id="PF07729">
    <property type="entry name" value="FCD"/>
    <property type="match status" value="1"/>
</dbReference>
<dbReference type="EMBL" id="JACKSJ010000184">
    <property type="protein sequence ID" value="MCV7172436.1"/>
    <property type="molecule type" value="Genomic_DNA"/>
</dbReference>
<dbReference type="PROSITE" id="PS50949">
    <property type="entry name" value="HTH_GNTR"/>
    <property type="match status" value="1"/>
</dbReference>
<dbReference type="InterPro" id="IPR011711">
    <property type="entry name" value="GntR_C"/>
</dbReference>
<keyword evidence="2" id="KW-0238">DNA-binding</keyword>
<dbReference type="AlphaFoldDB" id="A0A9X2YS71"/>
<feature type="domain" description="HTH gntR-type" evidence="4">
    <location>
        <begin position="22"/>
        <end position="89"/>
    </location>
</feature>
<gene>
    <name evidence="5" type="ORF">H7I41_21195</name>
</gene>
<dbReference type="Gene3D" id="1.20.120.530">
    <property type="entry name" value="GntR ligand-binding domain-like"/>
    <property type="match status" value="1"/>
</dbReference>
<dbReference type="InterPro" id="IPR008920">
    <property type="entry name" value="TF_FadR/GntR_C"/>
</dbReference>
<evidence type="ECO:0000256" key="2">
    <source>
        <dbReference type="ARBA" id="ARBA00023125"/>
    </source>
</evidence>
<dbReference type="PANTHER" id="PTHR43537">
    <property type="entry name" value="TRANSCRIPTIONAL REGULATOR, GNTR FAMILY"/>
    <property type="match status" value="1"/>
</dbReference>
<accession>A0A9X2YS71</accession>
<sequence>METTVNAPATPRVAPTRRVRREQLSDEVAAHLRYAIMSGSLRPGMFIRLDETAASLGVSITPVREALRTLRGEGMVQLEPHRGHVVVPLSRADVEDIFWLQSTIAKELAASATARITDAQIDELDRLIDALEVAVAEREPELVAQAVFDFHRTLNRSTGRIKLAWFLLHAARNLPPLFYANDPQWGERAVANHRAVTAALRRRDAETVVRLTDAQFTDGARRLMARLEEIGLWS</sequence>
<evidence type="ECO:0000256" key="3">
    <source>
        <dbReference type="ARBA" id="ARBA00023163"/>
    </source>
</evidence>
<dbReference type="InterPro" id="IPR000524">
    <property type="entry name" value="Tscrpt_reg_HTH_GntR"/>
</dbReference>
<keyword evidence="6" id="KW-1185">Reference proteome</keyword>
<dbReference type="InterPro" id="IPR036388">
    <property type="entry name" value="WH-like_DNA-bd_sf"/>
</dbReference>
<dbReference type="InterPro" id="IPR036390">
    <property type="entry name" value="WH_DNA-bd_sf"/>
</dbReference>
<keyword evidence="1" id="KW-0805">Transcription regulation</keyword>
<dbReference type="SMART" id="SM00345">
    <property type="entry name" value="HTH_GNTR"/>
    <property type="match status" value="1"/>
</dbReference>